<comment type="caution">
    <text evidence="1">The sequence shown here is derived from an EMBL/GenBank/DDBJ whole genome shotgun (WGS) entry which is preliminary data.</text>
</comment>
<evidence type="ECO:0000313" key="2">
    <source>
        <dbReference type="Proteomes" id="UP000534286"/>
    </source>
</evidence>
<organism evidence="1 2">
    <name type="scientific">Streptosporangium album</name>
    <dbReference type="NCBI Taxonomy" id="47479"/>
    <lineage>
        <taxon>Bacteria</taxon>
        <taxon>Bacillati</taxon>
        <taxon>Actinomycetota</taxon>
        <taxon>Actinomycetes</taxon>
        <taxon>Streptosporangiales</taxon>
        <taxon>Streptosporangiaceae</taxon>
        <taxon>Streptosporangium</taxon>
    </lineage>
</organism>
<gene>
    <name evidence="1" type="ORF">FHR32_008213</name>
</gene>
<proteinExistence type="predicted"/>
<reference evidence="1 2" key="1">
    <citation type="submission" date="2020-08" db="EMBL/GenBank/DDBJ databases">
        <title>Sequencing the genomes of 1000 actinobacteria strains.</title>
        <authorList>
            <person name="Klenk H.-P."/>
        </authorList>
    </citation>
    <scope>NUCLEOTIDE SEQUENCE [LARGE SCALE GENOMIC DNA]</scope>
    <source>
        <strain evidence="1 2">DSM 43023</strain>
    </source>
</reference>
<protein>
    <submittedName>
        <fullName evidence="1">Uncharacterized protein</fullName>
    </submittedName>
</protein>
<evidence type="ECO:0000313" key="1">
    <source>
        <dbReference type="EMBL" id="MBB4943812.1"/>
    </source>
</evidence>
<accession>A0A7W7WDK7</accession>
<keyword evidence="2" id="KW-1185">Reference proteome</keyword>
<dbReference type="RefSeq" id="WP_184759731.1">
    <property type="nucleotide sequence ID" value="NZ_BAABEK010000148.1"/>
</dbReference>
<dbReference type="EMBL" id="JACHJU010000006">
    <property type="protein sequence ID" value="MBB4943812.1"/>
    <property type="molecule type" value="Genomic_DNA"/>
</dbReference>
<sequence>MDPKGQATGESTEVVKQQATEAKSQFAAALRGASNEGAAAEMVIAQAINAVLGAGAVKTFDTSDDPHGLIKVGAGFTETTEKGGGLWYSSITVLLCVEFSGSIRAPGAVTMTDTTCPPPISGADPLYPEGTPDVVAHL</sequence>
<dbReference type="AlphaFoldDB" id="A0A7W7WDK7"/>
<dbReference type="Proteomes" id="UP000534286">
    <property type="component" value="Unassembled WGS sequence"/>
</dbReference>
<name>A0A7W7WDK7_9ACTN</name>